<gene>
    <name evidence="1" type="ORF">G1H11_13105</name>
</gene>
<name>A0A6N9YMV6_9ACTN</name>
<evidence type="ECO:0000313" key="1">
    <source>
        <dbReference type="EMBL" id="NED96250.1"/>
    </source>
</evidence>
<dbReference type="EMBL" id="JAAGOB010000006">
    <property type="protein sequence ID" value="NED96250.1"/>
    <property type="molecule type" value="Genomic_DNA"/>
</dbReference>
<dbReference type="AlphaFoldDB" id="A0A6N9YMV6"/>
<organism evidence="1 2">
    <name type="scientific">Phytoactinopolyspora alkaliphila</name>
    <dbReference type="NCBI Taxonomy" id="1783498"/>
    <lineage>
        <taxon>Bacteria</taxon>
        <taxon>Bacillati</taxon>
        <taxon>Actinomycetota</taxon>
        <taxon>Actinomycetes</taxon>
        <taxon>Jiangellales</taxon>
        <taxon>Jiangellaceae</taxon>
        <taxon>Phytoactinopolyspora</taxon>
    </lineage>
</organism>
<dbReference type="Proteomes" id="UP000469185">
    <property type="component" value="Unassembled WGS sequence"/>
</dbReference>
<reference evidence="1 2" key="1">
    <citation type="submission" date="2020-02" db="EMBL/GenBank/DDBJ databases">
        <authorList>
            <person name="Li X.-J."/>
            <person name="Feng X.-M."/>
        </authorList>
    </citation>
    <scope>NUCLEOTIDE SEQUENCE [LARGE SCALE GENOMIC DNA]</scope>
    <source>
        <strain evidence="1 2">CGMCC 4.7225</strain>
    </source>
</reference>
<keyword evidence="2" id="KW-1185">Reference proteome</keyword>
<proteinExistence type="predicted"/>
<comment type="caution">
    <text evidence="1">The sequence shown here is derived from an EMBL/GenBank/DDBJ whole genome shotgun (WGS) entry which is preliminary data.</text>
</comment>
<sequence length="156" mass="16396">MRAGPVIRRATIGLVGGAVANVVLAFGAPVQIASDPDAAATCARILPVAEQYGAQSVVVGERSTAGDVAAWQESRHAPDVTWVETPIRAMPAGELMTVCVFRGSFVTPTGGPGLDGRRSPQHEVMTLLVSADGEVTFDSAGYEGQSTYRVPSEWRR</sequence>
<accession>A0A6N9YMV6</accession>
<evidence type="ECO:0000313" key="2">
    <source>
        <dbReference type="Proteomes" id="UP000469185"/>
    </source>
</evidence>
<protein>
    <submittedName>
        <fullName evidence="1">Uncharacterized protein</fullName>
    </submittedName>
</protein>
<dbReference type="RefSeq" id="WP_163819019.1">
    <property type="nucleotide sequence ID" value="NZ_JAAGOB010000006.1"/>
</dbReference>